<proteinExistence type="predicted"/>
<evidence type="ECO:0000313" key="2">
    <source>
        <dbReference type="Proteomes" id="UP000663866"/>
    </source>
</evidence>
<evidence type="ECO:0000313" key="1">
    <source>
        <dbReference type="EMBL" id="CAF4592575.1"/>
    </source>
</evidence>
<gene>
    <name evidence="1" type="ORF">OVN521_LOCUS44846</name>
</gene>
<sequence length="64" mass="7311">MIESLKQVELLSDGEEQVKAFVVVEVDDEDDGFEIKFSLIFSSRGFLQDITKLSSVELRLLDFL</sequence>
<organism evidence="1 2">
    <name type="scientific">Rotaria magnacalcarata</name>
    <dbReference type="NCBI Taxonomy" id="392030"/>
    <lineage>
        <taxon>Eukaryota</taxon>
        <taxon>Metazoa</taxon>
        <taxon>Spiralia</taxon>
        <taxon>Gnathifera</taxon>
        <taxon>Rotifera</taxon>
        <taxon>Eurotatoria</taxon>
        <taxon>Bdelloidea</taxon>
        <taxon>Philodinida</taxon>
        <taxon>Philodinidae</taxon>
        <taxon>Rotaria</taxon>
    </lineage>
</organism>
<name>A0A821BGU3_9BILA</name>
<dbReference type="EMBL" id="CAJOBG010070628">
    <property type="protein sequence ID" value="CAF4592575.1"/>
    <property type="molecule type" value="Genomic_DNA"/>
</dbReference>
<feature type="non-terminal residue" evidence="1">
    <location>
        <position position="64"/>
    </location>
</feature>
<protein>
    <submittedName>
        <fullName evidence="1">Uncharacterized protein</fullName>
    </submittedName>
</protein>
<dbReference type="Proteomes" id="UP000663866">
    <property type="component" value="Unassembled WGS sequence"/>
</dbReference>
<dbReference type="AlphaFoldDB" id="A0A821BGU3"/>
<accession>A0A821BGU3</accession>
<reference evidence="1" key="1">
    <citation type="submission" date="2021-02" db="EMBL/GenBank/DDBJ databases">
        <authorList>
            <person name="Nowell W R."/>
        </authorList>
    </citation>
    <scope>NUCLEOTIDE SEQUENCE</scope>
</reference>
<keyword evidence="2" id="KW-1185">Reference proteome</keyword>
<comment type="caution">
    <text evidence="1">The sequence shown here is derived from an EMBL/GenBank/DDBJ whole genome shotgun (WGS) entry which is preliminary data.</text>
</comment>